<feature type="compositionally biased region" description="Basic and acidic residues" evidence="1">
    <location>
        <begin position="1"/>
        <end position="16"/>
    </location>
</feature>
<proteinExistence type="predicted"/>
<reference evidence="2" key="2">
    <citation type="submission" date="2020-09" db="EMBL/GenBank/DDBJ databases">
        <authorList>
            <person name="Sun Q."/>
            <person name="Zhou Y."/>
        </authorList>
    </citation>
    <scope>NUCLEOTIDE SEQUENCE</scope>
    <source>
        <strain evidence="2">CGMCC 4.5737</strain>
    </source>
</reference>
<dbReference type="Proteomes" id="UP000637578">
    <property type="component" value="Unassembled WGS sequence"/>
</dbReference>
<evidence type="ECO:0000256" key="1">
    <source>
        <dbReference type="SAM" id="MobiDB-lite"/>
    </source>
</evidence>
<evidence type="ECO:0000313" key="3">
    <source>
        <dbReference type="Proteomes" id="UP000637578"/>
    </source>
</evidence>
<name>A0A8J3CHW0_9PSEU</name>
<dbReference type="EMBL" id="BMMK01000027">
    <property type="protein sequence ID" value="GGM71721.1"/>
    <property type="molecule type" value="Genomic_DNA"/>
</dbReference>
<gene>
    <name evidence="2" type="ORF">GCM10012275_47770</name>
</gene>
<comment type="caution">
    <text evidence="2">The sequence shown here is derived from an EMBL/GenBank/DDBJ whole genome shotgun (WGS) entry which is preliminary data.</text>
</comment>
<reference evidence="2" key="1">
    <citation type="journal article" date="2014" name="Int. J. Syst. Evol. Microbiol.">
        <title>Complete genome sequence of Corynebacterium casei LMG S-19264T (=DSM 44701T), isolated from a smear-ripened cheese.</title>
        <authorList>
            <consortium name="US DOE Joint Genome Institute (JGI-PGF)"/>
            <person name="Walter F."/>
            <person name="Albersmeier A."/>
            <person name="Kalinowski J."/>
            <person name="Ruckert C."/>
        </authorList>
    </citation>
    <scope>NUCLEOTIDE SEQUENCE</scope>
    <source>
        <strain evidence="2">CGMCC 4.5737</strain>
    </source>
</reference>
<keyword evidence="3" id="KW-1185">Reference proteome</keyword>
<dbReference type="AlphaFoldDB" id="A0A8J3CHW0"/>
<organism evidence="2 3">
    <name type="scientific">Longimycelium tulufanense</name>
    <dbReference type="NCBI Taxonomy" id="907463"/>
    <lineage>
        <taxon>Bacteria</taxon>
        <taxon>Bacillati</taxon>
        <taxon>Actinomycetota</taxon>
        <taxon>Actinomycetes</taxon>
        <taxon>Pseudonocardiales</taxon>
        <taxon>Pseudonocardiaceae</taxon>
        <taxon>Longimycelium</taxon>
    </lineage>
</organism>
<protein>
    <submittedName>
        <fullName evidence="2">Uncharacterized protein</fullName>
    </submittedName>
</protein>
<evidence type="ECO:0000313" key="2">
    <source>
        <dbReference type="EMBL" id="GGM71721.1"/>
    </source>
</evidence>
<accession>A0A8J3CHW0</accession>
<sequence>MVECGDGQKDEAGEGQRKRRVAEGEQLANNAGALTEETPHARS</sequence>
<feature type="region of interest" description="Disordered" evidence="1">
    <location>
        <begin position="1"/>
        <end position="43"/>
    </location>
</feature>